<dbReference type="AlphaFoldDB" id="A0A381N5U4"/>
<gene>
    <name evidence="2" type="ORF">METZ01_LOCUS2854</name>
</gene>
<dbReference type="EMBL" id="UINC01000146">
    <property type="protein sequence ID" value="SUZ50000.1"/>
    <property type="molecule type" value="Genomic_DNA"/>
</dbReference>
<evidence type="ECO:0000259" key="1">
    <source>
        <dbReference type="Pfam" id="PF00483"/>
    </source>
</evidence>
<evidence type="ECO:0000313" key="2">
    <source>
        <dbReference type="EMBL" id="SUZ50000.1"/>
    </source>
</evidence>
<dbReference type="Gene3D" id="3.90.550.10">
    <property type="entry name" value="Spore Coat Polysaccharide Biosynthesis Protein SpsA, Chain A"/>
    <property type="match status" value="1"/>
</dbReference>
<sequence length="243" mass="26831">MSDRFFALSIAGGRGERLRPLTNNRPKPMVEINGKPIISYQVDWMRSQGVTDVIFLCGYKGEMIQSYFDNGAKHGITAHYSFEDTPLGRGGALKQGLSLAPDNATNVLVANGDIITNQPLAPIVDLHHKTGAIGTIMLVPYNSQYGIVESNDENIVTKFTEKGRLPFWINAGVYLFDRQIESLLPDLGDHETTTFRDLADEGRLAAYHSDSTWASIESPKDLNDISDQIKEGSLKLTGMQEVN</sequence>
<dbReference type="InterPro" id="IPR050486">
    <property type="entry name" value="Mannose-1P_guanyltransferase"/>
</dbReference>
<reference evidence="2" key="1">
    <citation type="submission" date="2018-05" db="EMBL/GenBank/DDBJ databases">
        <authorList>
            <person name="Lanie J.A."/>
            <person name="Ng W.-L."/>
            <person name="Kazmierczak K.M."/>
            <person name="Andrzejewski T.M."/>
            <person name="Davidsen T.M."/>
            <person name="Wayne K.J."/>
            <person name="Tettelin H."/>
            <person name="Glass J.I."/>
            <person name="Rusch D."/>
            <person name="Podicherti R."/>
            <person name="Tsui H.-C.T."/>
            <person name="Winkler M.E."/>
        </authorList>
    </citation>
    <scope>NUCLEOTIDE SEQUENCE</scope>
</reference>
<protein>
    <recommendedName>
        <fullName evidence="1">Nucleotidyl transferase domain-containing protein</fullName>
    </recommendedName>
</protein>
<dbReference type="InterPro" id="IPR005835">
    <property type="entry name" value="NTP_transferase_dom"/>
</dbReference>
<organism evidence="2">
    <name type="scientific">marine metagenome</name>
    <dbReference type="NCBI Taxonomy" id="408172"/>
    <lineage>
        <taxon>unclassified sequences</taxon>
        <taxon>metagenomes</taxon>
        <taxon>ecological metagenomes</taxon>
    </lineage>
</organism>
<dbReference type="PANTHER" id="PTHR22572">
    <property type="entry name" value="SUGAR-1-PHOSPHATE GUANYL TRANSFERASE"/>
    <property type="match status" value="1"/>
</dbReference>
<accession>A0A381N5U4</accession>
<dbReference type="SUPFAM" id="SSF53448">
    <property type="entry name" value="Nucleotide-diphospho-sugar transferases"/>
    <property type="match status" value="1"/>
</dbReference>
<dbReference type="InterPro" id="IPR029044">
    <property type="entry name" value="Nucleotide-diphossugar_trans"/>
</dbReference>
<dbReference type="Pfam" id="PF00483">
    <property type="entry name" value="NTP_transferase"/>
    <property type="match status" value="1"/>
</dbReference>
<dbReference type="CDD" id="cd04181">
    <property type="entry name" value="NTP_transferase"/>
    <property type="match status" value="1"/>
</dbReference>
<proteinExistence type="predicted"/>
<name>A0A381N5U4_9ZZZZ</name>
<feature type="domain" description="Nucleotidyl transferase" evidence="1">
    <location>
        <begin position="10"/>
        <end position="230"/>
    </location>
</feature>